<dbReference type="Proteomes" id="UP000054321">
    <property type="component" value="Unassembled WGS sequence"/>
</dbReference>
<evidence type="ECO:0000256" key="2">
    <source>
        <dbReference type="ARBA" id="ARBA00008335"/>
    </source>
</evidence>
<accession>A0A0C3CW10</accession>
<feature type="transmembrane region" description="Helical" evidence="6">
    <location>
        <begin position="290"/>
        <end position="314"/>
    </location>
</feature>
<evidence type="ECO:0000313" key="9">
    <source>
        <dbReference type="Proteomes" id="UP000054321"/>
    </source>
</evidence>
<feature type="transmembrane region" description="Helical" evidence="6">
    <location>
        <begin position="63"/>
        <end position="90"/>
    </location>
</feature>
<dbReference type="STRING" id="913774.A0A0C3CW10"/>
<evidence type="ECO:0000256" key="4">
    <source>
        <dbReference type="ARBA" id="ARBA00022989"/>
    </source>
</evidence>
<dbReference type="OrthoDB" id="5296287at2759"/>
<keyword evidence="5 6" id="KW-0472">Membrane</keyword>
<reference evidence="9" key="2">
    <citation type="submission" date="2015-01" db="EMBL/GenBank/DDBJ databases">
        <title>Evolutionary Origins and Diversification of the Mycorrhizal Mutualists.</title>
        <authorList>
            <consortium name="DOE Joint Genome Institute"/>
            <consortium name="Mycorrhizal Genomics Consortium"/>
            <person name="Kohler A."/>
            <person name="Kuo A."/>
            <person name="Nagy L.G."/>
            <person name="Floudas D."/>
            <person name="Copeland A."/>
            <person name="Barry K.W."/>
            <person name="Cichocki N."/>
            <person name="Veneault-Fourrey C."/>
            <person name="LaButti K."/>
            <person name="Lindquist E.A."/>
            <person name="Lipzen A."/>
            <person name="Lundell T."/>
            <person name="Morin E."/>
            <person name="Murat C."/>
            <person name="Riley R."/>
            <person name="Ohm R."/>
            <person name="Sun H."/>
            <person name="Tunlid A."/>
            <person name="Henrissat B."/>
            <person name="Grigoriev I.V."/>
            <person name="Hibbett D.S."/>
            <person name="Martin F."/>
        </authorList>
    </citation>
    <scope>NUCLEOTIDE SEQUENCE [LARGE SCALE GENOMIC DNA]</scope>
    <source>
        <strain evidence="9">Zn</strain>
    </source>
</reference>
<dbReference type="PROSITE" id="PS50850">
    <property type="entry name" value="MFS"/>
    <property type="match status" value="1"/>
</dbReference>
<dbReference type="GO" id="GO:0022857">
    <property type="term" value="F:transmembrane transporter activity"/>
    <property type="evidence" value="ECO:0007669"/>
    <property type="project" value="InterPro"/>
</dbReference>
<feature type="transmembrane region" description="Helical" evidence="6">
    <location>
        <begin position="220"/>
        <end position="240"/>
    </location>
</feature>
<dbReference type="AlphaFoldDB" id="A0A0C3CW10"/>
<feature type="transmembrane region" description="Helical" evidence="6">
    <location>
        <begin position="398"/>
        <end position="425"/>
    </location>
</feature>
<evidence type="ECO:0000256" key="5">
    <source>
        <dbReference type="ARBA" id="ARBA00023136"/>
    </source>
</evidence>
<dbReference type="GO" id="GO:0016020">
    <property type="term" value="C:membrane"/>
    <property type="evidence" value="ECO:0007669"/>
    <property type="project" value="UniProtKB-SubCell"/>
</dbReference>
<comment type="similarity">
    <text evidence="2">Belongs to the major facilitator superfamily.</text>
</comment>
<feature type="transmembrane region" description="Helical" evidence="6">
    <location>
        <begin position="102"/>
        <end position="123"/>
    </location>
</feature>
<dbReference type="InterPro" id="IPR011701">
    <property type="entry name" value="MFS"/>
</dbReference>
<reference evidence="8 9" key="1">
    <citation type="submission" date="2014-04" db="EMBL/GenBank/DDBJ databases">
        <authorList>
            <consortium name="DOE Joint Genome Institute"/>
            <person name="Kuo A."/>
            <person name="Martino E."/>
            <person name="Perotto S."/>
            <person name="Kohler A."/>
            <person name="Nagy L.G."/>
            <person name="Floudas D."/>
            <person name="Copeland A."/>
            <person name="Barry K.W."/>
            <person name="Cichocki N."/>
            <person name="Veneault-Fourrey C."/>
            <person name="LaButti K."/>
            <person name="Lindquist E.A."/>
            <person name="Lipzen A."/>
            <person name="Lundell T."/>
            <person name="Morin E."/>
            <person name="Murat C."/>
            <person name="Sun H."/>
            <person name="Tunlid A."/>
            <person name="Henrissat B."/>
            <person name="Grigoriev I.V."/>
            <person name="Hibbett D.S."/>
            <person name="Martin F."/>
            <person name="Nordberg H.P."/>
            <person name="Cantor M.N."/>
            <person name="Hua S.X."/>
        </authorList>
    </citation>
    <scope>NUCLEOTIDE SEQUENCE [LARGE SCALE GENOMIC DNA]</scope>
    <source>
        <strain evidence="8 9">Zn</strain>
    </source>
</reference>
<dbReference type="Gene3D" id="1.20.1250.20">
    <property type="entry name" value="MFS general substrate transporter like domains"/>
    <property type="match status" value="1"/>
</dbReference>
<feature type="transmembrane region" description="Helical" evidence="6">
    <location>
        <begin position="373"/>
        <end position="392"/>
    </location>
</feature>
<feature type="transmembrane region" description="Helical" evidence="6">
    <location>
        <begin position="432"/>
        <end position="454"/>
    </location>
</feature>
<sequence>MSVSVLSEREQRVEQMGEKKHLEVSSSRQHATAAYQFEDSCLVDWDSDQDPELPLNWSAPRRWLCMGIISGMTFVIGMASSILSPVVPIIMDELHSDNENLAIIVISIFVLGFAFGPLIAAPISESHGRLMVYNVSNILFLVFNIACAVSSNMGMLVGFRFLAGCVGGTPMAIGGGTIHDLIRREKRGMAMGIFGGGLLIGPIVGPVIAGYMVDALDWRWIFWLLAIVSGTVTVTTALCMRETSATAILRRKTRRLQKSTGNYSLRPINDSGLSTKVLLYRSIVRPTRMLLLSPVVSLLSIFLAINYGYLYLLFATLTTTFQNNYRFSTSSTGLAYLGLGVGSFIGLVGISLLSDRLAQQRLAQGRYKPEHRLIPMIIGTPFLPIGLLWYGWSAEAQVHWILPIMGTAFFGVGMVSTLIPTMAYLVDAFTDYAASALAAATVLRAVTGAILPLAAPQMYARLGLGWGNSLLAFISLAMLPVPGLFYFYAERLRLKTPK</sequence>
<feature type="transmembrane region" description="Helical" evidence="6">
    <location>
        <begin position="334"/>
        <end position="353"/>
    </location>
</feature>
<feature type="transmembrane region" description="Helical" evidence="6">
    <location>
        <begin position="130"/>
        <end position="151"/>
    </location>
</feature>
<dbReference type="PANTHER" id="PTHR23502">
    <property type="entry name" value="MAJOR FACILITATOR SUPERFAMILY"/>
    <property type="match status" value="1"/>
</dbReference>
<organism evidence="8 9">
    <name type="scientific">Oidiodendron maius (strain Zn)</name>
    <dbReference type="NCBI Taxonomy" id="913774"/>
    <lineage>
        <taxon>Eukaryota</taxon>
        <taxon>Fungi</taxon>
        <taxon>Dikarya</taxon>
        <taxon>Ascomycota</taxon>
        <taxon>Pezizomycotina</taxon>
        <taxon>Leotiomycetes</taxon>
        <taxon>Leotiomycetes incertae sedis</taxon>
        <taxon>Myxotrichaceae</taxon>
        <taxon>Oidiodendron</taxon>
    </lineage>
</organism>
<dbReference type="InterPro" id="IPR020846">
    <property type="entry name" value="MFS_dom"/>
</dbReference>
<keyword evidence="4 6" id="KW-1133">Transmembrane helix</keyword>
<keyword evidence="9" id="KW-1185">Reference proteome</keyword>
<dbReference type="EMBL" id="KN832892">
    <property type="protein sequence ID" value="KIM93897.1"/>
    <property type="molecule type" value="Genomic_DNA"/>
</dbReference>
<evidence type="ECO:0000313" key="8">
    <source>
        <dbReference type="EMBL" id="KIM93897.1"/>
    </source>
</evidence>
<dbReference type="InParanoid" id="A0A0C3CW10"/>
<evidence type="ECO:0000256" key="3">
    <source>
        <dbReference type="ARBA" id="ARBA00022692"/>
    </source>
</evidence>
<dbReference type="Pfam" id="PF07690">
    <property type="entry name" value="MFS_1"/>
    <property type="match status" value="1"/>
</dbReference>
<feature type="transmembrane region" description="Helical" evidence="6">
    <location>
        <begin position="157"/>
        <end position="178"/>
    </location>
</feature>
<feature type="transmembrane region" description="Helical" evidence="6">
    <location>
        <begin position="466"/>
        <end position="489"/>
    </location>
</feature>
<evidence type="ECO:0000256" key="6">
    <source>
        <dbReference type="SAM" id="Phobius"/>
    </source>
</evidence>
<dbReference type="CDD" id="cd17323">
    <property type="entry name" value="MFS_Tpo1_MDR_like"/>
    <property type="match status" value="1"/>
</dbReference>
<gene>
    <name evidence="8" type="ORF">OIDMADRAFT_35355</name>
</gene>
<proteinExistence type="inferred from homology"/>
<evidence type="ECO:0000256" key="1">
    <source>
        <dbReference type="ARBA" id="ARBA00004141"/>
    </source>
</evidence>
<dbReference type="HOGENOM" id="CLU_008455_1_1_1"/>
<keyword evidence="3 6" id="KW-0812">Transmembrane</keyword>
<feature type="transmembrane region" description="Helical" evidence="6">
    <location>
        <begin position="190"/>
        <end position="208"/>
    </location>
</feature>
<dbReference type="FunFam" id="1.20.1250.20:FF:000011">
    <property type="entry name" value="MFS multidrug transporter, putative"/>
    <property type="match status" value="1"/>
</dbReference>
<evidence type="ECO:0000259" key="7">
    <source>
        <dbReference type="PROSITE" id="PS50850"/>
    </source>
</evidence>
<feature type="domain" description="Major facilitator superfamily (MFS) profile" evidence="7">
    <location>
        <begin position="65"/>
        <end position="495"/>
    </location>
</feature>
<dbReference type="SUPFAM" id="SSF103473">
    <property type="entry name" value="MFS general substrate transporter"/>
    <property type="match status" value="1"/>
</dbReference>
<comment type="subcellular location">
    <subcellularLocation>
        <location evidence="1">Membrane</location>
        <topology evidence="1">Multi-pass membrane protein</topology>
    </subcellularLocation>
</comment>
<dbReference type="InterPro" id="IPR036259">
    <property type="entry name" value="MFS_trans_sf"/>
</dbReference>
<dbReference type="PANTHER" id="PTHR23502:SF68">
    <property type="entry name" value="MULTIDRUG TRANSPORTER, PUTATIVE (AFU_ORTHOLOGUE AFUA_3G01120)-RELATED"/>
    <property type="match status" value="1"/>
</dbReference>
<protein>
    <recommendedName>
        <fullName evidence="7">Major facilitator superfamily (MFS) profile domain-containing protein</fullName>
    </recommendedName>
</protein>
<name>A0A0C3CW10_OIDMZ</name>